<dbReference type="InterPro" id="IPR036250">
    <property type="entry name" value="AcylCo_DH-like_C"/>
</dbReference>
<dbReference type="InterPro" id="IPR046373">
    <property type="entry name" value="Acyl-CoA_Oxase/DH_mid-dom_sf"/>
</dbReference>
<organism evidence="9 10">
    <name type="scientific">Variovorax paradoxus</name>
    <dbReference type="NCBI Taxonomy" id="34073"/>
    <lineage>
        <taxon>Bacteria</taxon>
        <taxon>Pseudomonadati</taxon>
        <taxon>Pseudomonadota</taxon>
        <taxon>Betaproteobacteria</taxon>
        <taxon>Burkholderiales</taxon>
        <taxon>Comamonadaceae</taxon>
        <taxon>Variovorax</taxon>
    </lineage>
</organism>
<dbReference type="Gene3D" id="1.10.540.10">
    <property type="entry name" value="Acyl-CoA dehydrogenase/oxidase, N-terminal domain"/>
    <property type="match status" value="1"/>
</dbReference>
<comment type="caution">
    <text evidence="9">The sequence shown here is derived from an EMBL/GenBank/DDBJ whole genome shotgun (WGS) entry which is preliminary data.</text>
</comment>
<gene>
    <name evidence="9" type="ORF">DI563_04135</name>
</gene>
<evidence type="ECO:0000256" key="2">
    <source>
        <dbReference type="ARBA" id="ARBA00009347"/>
    </source>
</evidence>
<name>A0A2W5QLR4_VARPD</name>
<dbReference type="Pfam" id="PF02770">
    <property type="entry name" value="Acyl-CoA_dh_M"/>
    <property type="match status" value="1"/>
</dbReference>
<evidence type="ECO:0000259" key="7">
    <source>
        <dbReference type="Pfam" id="PF02770"/>
    </source>
</evidence>
<dbReference type="Gene3D" id="1.20.140.10">
    <property type="entry name" value="Butyryl-CoA Dehydrogenase, subunit A, domain 3"/>
    <property type="match status" value="1"/>
</dbReference>
<evidence type="ECO:0000313" key="9">
    <source>
        <dbReference type="EMBL" id="PZQ77349.1"/>
    </source>
</evidence>
<keyword evidence="5" id="KW-0560">Oxidoreductase</keyword>
<comment type="cofactor">
    <cofactor evidence="1">
        <name>FAD</name>
        <dbReference type="ChEBI" id="CHEBI:57692"/>
    </cofactor>
</comment>
<dbReference type="InterPro" id="IPR037069">
    <property type="entry name" value="AcylCoA_DH/ox_N_sf"/>
</dbReference>
<evidence type="ECO:0000259" key="6">
    <source>
        <dbReference type="Pfam" id="PF00441"/>
    </source>
</evidence>
<dbReference type="GO" id="GO:0016627">
    <property type="term" value="F:oxidoreductase activity, acting on the CH-CH group of donors"/>
    <property type="evidence" value="ECO:0007669"/>
    <property type="project" value="InterPro"/>
</dbReference>
<evidence type="ECO:0000256" key="1">
    <source>
        <dbReference type="ARBA" id="ARBA00001974"/>
    </source>
</evidence>
<dbReference type="Pfam" id="PF00441">
    <property type="entry name" value="Acyl-CoA_dh_1"/>
    <property type="match status" value="1"/>
</dbReference>
<dbReference type="FunFam" id="2.40.110.10:FF:000011">
    <property type="entry name" value="Acyl-CoA dehydrogenase FadE34"/>
    <property type="match status" value="1"/>
</dbReference>
<dbReference type="SUPFAM" id="SSF56645">
    <property type="entry name" value="Acyl-CoA dehydrogenase NM domain-like"/>
    <property type="match status" value="1"/>
</dbReference>
<dbReference type="InterPro" id="IPR009075">
    <property type="entry name" value="AcylCo_DH/oxidase_C"/>
</dbReference>
<dbReference type="Pfam" id="PF02771">
    <property type="entry name" value="Acyl-CoA_dh_N"/>
    <property type="match status" value="1"/>
</dbReference>
<dbReference type="InterPro" id="IPR006091">
    <property type="entry name" value="Acyl-CoA_Oxase/DH_mid-dom"/>
</dbReference>
<dbReference type="GO" id="GO:0050660">
    <property type="term" value="F:flavin adenine dinucleotide binding"/>
    <property type="evidence" value="ECO:0007669"/>
    <property type="project" value="InterPro"/>
</dbReference>
<sequence>MDLNPSPQEEAFRAEVRSFVSSNLPDHLRAKITGHRVLEREDYLTWHRILAAKGWLAPGWPVEFGGTGWTPVQIHIFEEELDLAGAPRVAPFGPKMVAPVIIAFGTQAQKEHYLPRILSGEDFWCQGYSEPNAGSDLAGVKMRAELHDDGFVVNGQKTWTTLAQHANKIFCLVRTDSSAIKQKGISFLLIDMNTPGISVRPIITLDGEHEVNEVFFDNVRVPRENLVGELNAGWTYAKYLLSHERFGIAQVGRSKRELALLKRIVHGQVGSLFSSARSALLNERIATVEIDLLALEYTNLRLVSEAQAGGKIGAQPSILKIKGSELAQSISELLVEALGPRAVSFVDPAVDTQTSLDAELREAAAITRQYLNWRKISIFGGTNEVQKNILSKAVLGL</sequence>
<dbReference type="AlphaFoldDB" id="A0A2W5QLR4"/>
<proteinExistence type="inferred from homology"/>
<feature type="domain" description="Acyl-CoA dehydrogenase/oxidase C-terminal" evidence="6">
    <location>
        <begin position="231"/>
        <end position="394"/>
    </location>
</feature>
<dbReference type="GO" id="GO:0005886">
    <property type="term" value="C:plasma membrane"/>
    <property type="evidence" value="ECO:0007669"/>
    <property type="project" value="TreeGrafter"/>
</dbReference>
<reference evidence="9 10" key="1">
    <citation type="submission" date="2017-08" db="EMBL/GenBank/DDBJ databases">
        <title>Infants hospitalized years apart are colonized by the same room-sourced microbial strains.</title>
        <authorList>
            <person name="Brooks B."/>
            <person name="Olm M.R."/>
            <person name="Firek B.A."/>
            <person name="Baker R."/>
            <person name="Thomas B.C."/>
            <person name="Morowitz M.J."/>
            <person name="Banfield J.F."/>
        </authorList>
    </citation>
    <scope>NUCLEOTIDE SEQUENCE [LARGE SCALE GENOMIC DNA]</scope>
    <source>
        <strain evidence="9">S2_005_003_R2_41</strain>
    </source>
</reference>
<dbReference type="Proteomes" id="UP000249135">
    <property type="component" value="Unassembled WGS sequence"/>
</dbReference>
<dbReference type="Gene3D" id="2.40.110.10">
    <property type="entry name" value="Butyryl-CoA Dehydrogenase, subunit A, domain 2"/>
    <property type="match status" value="1"/>
</dbReference>
<protein>
    <submittedName>
        <fullName evidence="9">Pimeloyl-CoA dehydrogenase large subunit</fullName>
    </submittedName>
</protein>
<comment type="similarity">
    <text evidence="2">Belongs to the acyl-CoA dehydrogenase family.</text>
</comment>
<keyword evidence="4" id="KW-0274">FAD</keyword>
<dbReference type="PANTHER" id="PTHR43292">
    <property type="entry name" value="ACYL-COA DEHYDROGENASE"/>
    <property type="match status" value="1"/>
</dbReference>
<dbReference type="InterPro" id="IPR013786">
    <property type="entry name" value="AcylCoA_DH/ox_N"/>
</dbReference>
<evidence type="ECO:0000313" key="10">
    <source>
        <dbReference type="Proteomes" id="UP000249135"/>
    </source>
</evidence>
<accession>A0A2W5QLR4</accession>
<dbReference type="InterPro" id="IPR052161">
    <property type="entry name" value="Mycobact_Acyl-CoA_DH"/>
</dbReference>
<evidence type="ECO:0000256" key="3">
    <source>
        <dbReference type="ARBA" id="ARBA00022630"/>
    </source>
</evidence>
<feature type="domain" description="Acyl-CoA dehydrogenase/oxidase N-terminal" evidence="8">
    <location>
        <begin position="7"/>
        <end position="121"/>
    </location>
</feature>
<keyword evidence="3" id="KW-0285">Flavoprotein</keyword>
<dbReference type="InterPro" id="IPR009100">
    <property type="entry name" value="AcylCoA_DH/oxidase_NM_dom_sf"/>
</dbReference>
<evidence type="ECO:0000256" key="5">
    <source>
        <dbReference type="ARBA" id="ARBA00023002"/>
    </source>
</evidence>
<dbReference type="EMBL" id="QFPP01000023">
    <property type="protein sequence ID" value="PZQ77349.1"/>
    <property type="molecule type" value="Genomic_DNA"/>
</dbReference>
<feature type="domain" description="Acyl-CoA oxidase/dehydrogenase middle" evidence="7">
    <location>
        <begin position="125"/>
        <end position="219"/>
    </location>
</feature>
<evidence type="ECO:0000256" key="4">
    <source>
        <dbReference type="ARBA" id="ARBA00022827"/>
    </source>
</evidence>
<dbReference type="PANTHER" id="PTHR43292:SF3">
    <property type="entry name" value="ACYL-COA DEHYDROGENASE FADE29"/>
    <property type="match status" value="1"/>
</dbReference>
<dbReference type="SUPFAM" id="SSF47203">
    <property type="entry name" value="Acyl-CoA dehydrogenase C-terminal domain-like"/>
    <property type="match status" value="1"/>
</dbReference>
<evidence type="ECO:0000259" key="8">
    <source>
        <dbReference type="Pfam" id="PF02771"/>
    </source>
</evidence>